<feature type="non-terminal residue" evidence="1">
    <location>
        <position position="1"/>
    </location>
</feature>
<evidence type="ECO:0000313" key="2">
    <source>
        <dbReference type="Proteomes" id="UP000499080"/>
    </source>
</evidence>
<organism evidence="1 2">
    <name type="scientific">Araneus ventricosus</name>
    <name type="common">Orbweaver spider</name>
    <name type="synonym">Epeira ventricosa</name>
    <dbReference type="NCBI Taxonomy" id="182803"/>
    <lineage>
        <taxon>Eukaryota</taxon>
        <taxon>Metazoa</taxon>
        <taxon>Ecdysozoa</taxon>
        <taxon>Arthropoda</taxon>
        <taxon>Chelicerata</taxon>
        <taxon>Arachnida</taxon>
        <taxon>Araneae</taxon>
        <taxon>Araneomorphae</taxon>
        <taxon>Entelegynae</taxon>
        <taxon>Araneoidea</taxon>
        <taxon>Araneidae</taxon>
        <taxon>Araneus</taxon>
    </lineage>
</organism>
<comment type="caution">
    <text evidence="1">The sequence shown here is derived from an EMBL/GenBank/DDBJ whole genome shotgun (WGS) entry which is preliminary data.</text>
</comment>
<protein>
    <submittedName>
        <fullName evidence="1">Uncharacterized protein</fullName>
    </submittedName>
</protein>
<keyword evidence="2" id="KW-1185">Reference proteome</keyword>
<accession>A0A4Y2W6J5</accession>
<name>A0A4Y2W6J5_ARAVE</name>
<sequence length="118" mass="13270">KFISPSKSCTASFANKRFLLTETTPNYFPFRQHSKPDSLSERYPVLTMQMMPSVAYLTAPPPPNPALFFLDWLGQQWKIPSLKAMIACRHLKPKDNCKITGKPGVDTIFSGALPFSPH</sequence>
<evidence type="ECO:0000313" key="1">
    <source>
        <dbReference type="EMBL" id="GBO32642.1"/>
    </source>
</evidence>
<dbReference type="AlphaFoldDB" id="A0A4Y2W6J5"/>
<proteinExistence type="predicted"/>
<dbReference type="Proteomes" id="UP000499080">
    <property type="component" value="Unassembled WGS sequence"/>
</dbReference>
<gene>
    <name evidence="1" type="ORF">AVEN_11170_1</name>
</gene>
<dbReference type="EMBL" id="BGPR01056139">
    <property type="protein sequence ID" value="GBO32642.1"/>
    <property type="molecule type" value="Genomic_DNA"/>
</dbReference>
<reference evidence="1 2" key="1">
    <citation type="journal article" date="2019" name="Sci. Rep.">
        <title>Orb-weaving spider Araneus ventricosus genome elucidates the spidroin gene catalogue.</title>
        <authorList>
            <person name="Kono N."/>
            <person name="Nakamura H."/>
            <person name="Ohtoshi R."/>
            <person name="Moran D.A.P."/>
            <person name="Shinohara A."/>
            <person name="Yoshida Y."/>
            <person name="Fujiwara M."/>
            <person name="Mori M."/>
            <person name="Tomita M."/>
            <person name="Arakawa K."/>
        </authorList>
    </citation>
    <scope>NUCLEOTIDE SEQUENCE [LARGE SCALE GENOMIC DNA]</scope>
</reference>